<reference evidence="7" key="1">
    <citation type="submission" date="2020-07" db="EMBL/GenBank/DDBJ databases">
        <authorList>
            <person name="Lin J."/>
        </authorList>
    </citation>
    <scope>NUCLEOTIDE SEQUENCE</scope>
</reference>
<evidence type="ECO:0000256" key="2">
    <source>
        <dbReference type="ARBA" id="ARBA00005407"/>
    </source>
</evidence>
<dbReference type="InterPro" id="IPR039727">
    <property type="entry name" value="SE/Ars2"/>
</dbReference>
<keyword evidence="4" id="KW-0863">Zinc-finger</keyword>
<dbReference type="GO" id="GO:0031053">
    <property type="term" value="P:primary miRNA processing"/>
    <property type="evidence" value="ECO:0007669"/>
    <property type="project" value="TreeGrafter"/>
</dbReference>
<accession>A0A6V7PMY4</accession>
<dbReference type="PANTHER" id="PTHR13165">
    <property type="entry name" value="ARSENITE-RESISTANCE PROTEIN 2"/>
    <property type="match status" value="1"/>
</dbReference>
<dbReference type="GO" id="GO:0016604">
    <property type="term" value="C:nuclear body"/>
    <property type="evidence" value="ECO:0007669"/>
    <property type="project" value="TreeGrafter"/>
</dbReference>
<dbReference type="EMBL" id="LR862149">
    <property type="protein sequence ID" value="CAD1832008.1"/>
    <property type="molecule type" value="Genomic_DNA"/>
</dbReference>
<proteinExistence type="inferred from homology"/>
<dbReference type="InterPro" id="IPR013087">
    <property type="entry name" value="Znf_C2H2_type"/>
</dbReference>
<evidence type="ECO:0000256" key="5">
    <source>
        <dbReference type="SAM" id="MobiDB-lite"/>
    </source>
</evidence>
<keyword evidence="4" id="KW-0479">Metal-binding</keyword>
<evidence type="ECO:0000256" key="4">
    <source>
        <dbReference type="PROSITE-ProRule" id="PRU00042"/>
    </source>
</evidence>
<dbReference type="Pfam" id="PF04959">
    <property type="entry name" value="ARS2"/>
    <property type="match status" value="1"/>
</dbReference>
<dbReference type="PROSITE" id="PS00028">
    <property type="entry name" value="ZINC_FINGER_C2H2_1"/>
    <property type="match status" value="1"/>
</dbReference>
<feature type="domain" description="C2H2-type" evidence="6">
    <location>
        <begin position="355"/>
        <end position="380"/>
    </location>
</feature>
<keyword evidence="4" id="KW-0862">Zinc</keyword>
<dbReference type="InterPro" id="IPR021933">
    <property type="entry name" value="SERRATE/Ars2_N"/>
</dbReference>
<feature type="region of interest" description="Disordered" evidence="5">
    <location>
        <begin position="1"/>
        <end position="102"/>
    </location>
</feature>
<dbReference type="GO" id="GO:0008270">
    <property type="term" value="F:zinc ion binding"/>
    <property type="evidence" value="ECO:0007669"/>
    <property type="project" value="UniProtKB-KW"/>
</dbReference>
<comment type="similarity">
    <text evidence="2">Belongs to the ARS2 family.</text>
</comment>
<dbReference type="PROSITE" id="PS50157">
    <property type="entry name" value="ZINC_FINGER_C2H2_2"/>
    <property type="match status" value="1"/>
</dbReference>
<evidence type="ECO:0000313" key="7">
    <source>
        <dbReference type="EMBL" id="CAD1832008.1"/>
    </source>
</evidence>
<sequence>MAHSDPHGGAQERSGEGDPAQQSESRTGSKRRRLSVDSSDYYKQVQILWPGDYSSEEEDEEEDEEEEEEEERENEKEKDEEEDNGDGDDDDGEDTVEGPGRHREEFKSFKHFVQELEDDVLPNEAIRRYSLYIESQKKTYFEAHKTEEWLRNKYHPSNLMAIVKRKKQRARASATQFFRKLENQPLAIGSTLELMSSLLVTCEDESSAESSLETRRLILDIAQTQALALKLDTEKGIDNNILWPKSSDIHPVVKRLNRHELLRNLLEYLWCVHGVSYYGIRESEEDVGFAGVPEDVPHYEEDGWEEKLRLFWQLRLKGEDPLERRAATKDIEAAVDKAINSSVVKVEDESMDLIYGCGVTACSRPFYSVESVREHLRASHPLTVASLETQVTGQFYYENYMSNAVAPAEDDSPNHSAS</sequence>
<comment type="subcellular location">
    <subcellularLocation>
        <location evidence="1">Nucleus</location>
    </subcellularLocation>
</comment>
<organism evidence="7">
    <name type="scientific">Ananas comosus var. bracteatus</name>
    <name type="common">red pineapple</name>
    <dbReference type="NCBI Taxonomy" id="296719"/>
    <lineage>
        <taxon>Eukaryota</taxon>
        <taxon>Viridiplantae</taxon>
        <taxon>Streptophyta</taxon>
        <taxon>Embryophyta</taxon>
        <taxon>Tracheophyta</taxon>
        <taxon>Spermatophyta</taxon>
        <taxon>Magnoliopsida</taxon>
        <taxon>Liliopsida</taxon>
        <taxon>Poales</taxon>
        <taxon>Bromeliaceae</taxon>
        <taxon>Bromelioideae</taxon>
        <taxon>Ananas</taxon>
    </lineage>
</organism>
<dbReference type="Pfam" id="PF12066">
    <property type="entry name" value="SERRATE_Ars2_N"/>
    <property type="match status" value="1"/>
</dbReference>
<evidence type="ECO:0000256" key="1">
    <source>
        <dbReference type="ARBA" id="ARBA00004123"/>
    </source>
</evidence>
<evidence type="ECO:0000259" key="6">
    <source>
        <dbReference type="PROSITE" id="PS50157"/>
    </source>
</evidence>
<dbReference type="AlphaFoldDB" id="A0A6V7PMY4"/>
<gene>
    <name evidence="7" type="ORF">CB5_LOCUS15219</name>
</gene>
<dbReference type="PANTHER" id="PTHR13165:SF0">
    <property type="entry name" value="SERRATE RNA EFFECTOR MOLECULE HOMOLOG"/>
    <property type="match status" value="1"/>
</dbReference>
<feature type="compositionally biased region" description="Acidic residues" evidence="5">
    <location>
        <begin position="54"/>
        <end position="96"/>
    </location>
</feature>
<name>A0A6V7PMY4_ANACO</name>
<evidence type="ECO:0000256" key="3">
    <source>
        <dbReference type="ARBA" id="ARBA00023242"/>
    </source>
</evidence>
<protein>
    <recommendedName>
        <fullName evidence="6">C2H2-type domain-containing protein</fullName>
    </recommendedName>
</protein>
<keyword evidence="3" id="KW-0539">Nucleus</keyword>
<dbReference type="InterPro" id="IPR007042">
    <property type="entry name" value="SERRATE/Ars2_C"/>
</dbReference>